<evidence type="ECO:0000313" key="5">
    <source>
        <dbReference type="EMBL" id="OGM76221.1"/>
    </source>
</evidence>
<dbReference type="PANTHER" id="PTHR11851">
    <property type="entry name" value="METALLOPROTEASE"/>
    <property type="match status" value="1"/>
</dbReference>
<dbReference type="GO" id="GO:0046872">
    <property type="term" value="F:metal ion binding"/>
    <property type="evidence" value="ECO:0007669"/>
    <property type="project" value="InterPro"/>
</dbReference>
<dbReference type="AlphaFoldDB" id="A0A1F8CJ07"/>
<dbReference type="Pfam" id="PF00675">
    <property type="entry name" value="Peptidase_M16"/>
    <property type="match status" value="1"/>
</dbReference>
<feature type="domain" description="Peptidase M16 C-terminal" evidence="4">
    <location>
        <begin position="167"/>
        <end position="342"/>
    </location>
</feature>
<comment type="similarity">
    <text evidence="1 2">Belongs to the peptidase M16 family.</text>
</comment>
<evidence type="ECO:0000256" key="2">
    <source>
        <dbReference type="RuleBase" id="RU004447"/>
    </source>
</evidence>
<reference evidence="5 6" key="1">
    <citation type="journal article" date="2016" name="Nat. Commun.">
        <title>Thousands of microbial genomes shed light on interconnected biogeochemical processes in an aquifer system.</title>
        <authorList>
            <person name="Anantharaman K."/>
            <person name="Brown C.T."/>
            <person name="Hug L.A."/>
            <person name="Sharon I."/>
            <person name="Castelle C.J."/>
            <person name="Probst A.J."/>
            <person name="Thomas B.C."/>
            <person name="Singh A."/>
            <person name="Wilkins M.J."/>
            <person name="Karaoz U."/>
            <person name="Brodie E.L."/>
            <person name="Williams K.H."/>
            <person name="Hubbard S.S."/>
            <person name="Banfield J.F."/>
        </authorList>
    </citation>
    <scope>NUCLEOTIDE SEQUENCE [LARGE SCALE GENOMIC DNA]</scope>
</reference>
<dbReference type="Pfam" id="PF05193">
    <property type="entry name" value="Peptidase_M16_C"/>
    <property type="match status" value="1"/>
</dbReference>
<evidence type="ECO:0000259" key="3">
    <source>
        <dbReference type="Pfam" id="PF00675"/>
    </source>
</evidence>
<evidence type="ECO:0000313" key="6">
    <source>
        <dbReference type="Proteomes" id="UP000179241"/>
    </source>
</evidence>
<accession>A0A1F8CJ07</accession>
<dbReference type="Gene3D" id="3.30.830.10">
    <property type="entry name" value="Metalloenzyme, LuxS/M16 peptidase-like"/>
    <property type="match status" value="2"/>
</dbReference>
<gene>
    <name evidence="5" type="ORF">A2188_02415</name>
</gene>
<dbReference type="GO" id="GO:0006508">
    <property type="term" value="P:proteolysis"/>
    <property type="evidence" value="ECO:0007669"/>
    <property type="project" value="InterPro"/>
</dbReference>
<organism evidence="5 6">
    <name type="scientific">Candidatus Woesebacteria bacterium RIFOXYA1_FULL_43_9</name>
    <dbReference type="NCBI Taxonomy" id="1802534"/>
    <lineage>
        <taxon>Bacteria</taxon>
        <taxon>Candidatus Woeseibacteriota</taxon>
    </lineage>
</organism>
<dbReference type="InterPro" id="IPR011765">
    <property type="entry name" value="Pept_M16_N"/>
</dbReference>
<evidence type="ECO:0008006" key="7">
    <source>
        <dbReference type="Google" id="ProtNLM"/>
    </source>
</evidence>
<dbReference type="SUPFAM" id="SSF63411">
    <property type="entry name" value="LuxS/MPP-like metallohydrolase"/>
    <property type="match status" value="2"/>
</dbReference>
<name>A0A1F8CJ07_9BACT</name>
<dbReference type="GO" id="GO:0004222">
    <property type="term" value="F:metalloendopeptidase activity"/>
    <property type="evidence" value="ECO:0007669"/>
    <property type="project" value="InterPro"/>
</dbReference>
<dbReference type="PROSITE" id="PS00143">
    <property type="entry name" value="INSULINASE"/>
    <property type="match status" value="1"/>
</dbReference>
<dbReference type="InterPro" id="IPR007863">
    <property type="entry name" value="Peptidase_M16_C"/>
</dbReference>
<evidence type="ECO:0000256" key="1">
    <source>
        <dbReference type="ARBA" id="ARBA00007261"/>
    </source>
</evidence>
<dbReference type="Proteomes" id="UP000179241">
    <property type="component" value="Unassembled WGS sequence"/>
</dbReference>
<dbReference type="InterPro" id="IPR001431">
    <property type="entry name" value="Pept_M16_Zn_BS"/>
</dbReference>
<protein>
    <recommendedName>
        <fullName evidence="7">Peptidase M16</fullName>
    </recommendedName>
</protein>
<dbReference type="InterPro" id="IPR050361">
    <property type="entry name" value="MPP/UQCRC_Complex"/>
</dbReference>
<sequence length="412" mass="45400">MDFTKTTLGNGVRVIVIPTGGESVTSAIWFGVGSRAEDKRINGISHFLEHMAFKGSKKRLSARAISEEVDGFGGEFNAGTSKEWTNYYIKARAGKVENALDILSDMLINPLLDPKEIKREKGVIIQEIAMYEDTPMAKIGDYFENLIYKGTTLGWDIAGTKGTVRGMTRADFLDYRRRFYTSENMVVTLAGGVTEKQALELVERYFGGTPKVKTAKIDIVKPMFDAKIKTFRKKKKTDQTHLVVGFPGKPYGASTRYAESLLSTVLGGGMSSRLFLEVRERRGLAYAVKPVADHAVDVGYFGAYAGTKPEKSGEAQKVILDQFYGVASGDYPIAAQELIKAKEFVKGHLALSLEDTEDLCGFYAVEELYTGKLRTPAEVYEAIDKVTSEQVTSLAKELFVEGKAFTATISPK</sequence>
<evidence type="ECO:0000259" key="4">
    <source>
        <dbReference type="Pfam" id="PF05193"/>
    </source>
</evidence>
<dbReference type="InterPro" id="IPR011249">
    <property type="entry name" value="Metalloenz_LuxS/M16"/>
</dbReference>
<feature type="domain" description="Peptidase M16 N-terminal" evidence="3">
    <location>
        <begin position="20"/>
        <end position="160"/>
    </location>
</feature>
<dbReference type="PANTHER" id="PTHR11851:SF49">
    <property type="entry name" value="MITOCHONDRIAL-PROCESSING PEPTIDASE SUBUNIT ALPHA"/>
    <property type="match status" value="1"/>
</dbReference>
<dbReference type="EMBL" id="MGHU01000061">
    <property type="protein sequence ID" value="OGM76221.1"/>
    <property type="molecule type" value="Genomic_DNA"/>
</dbReference>
<proteinExistence type="inferred from homology"/>
<comment type="caution">
    <text evidence="5">The sequence shown here is derived from an EMBL/GenBank/DDBJ whole genome shotgun (WGS) entry which is preliminary data.</text>
</comment>